<reference evidence="3 4" key="1">
    <citation type="submission" date="2017-07" db="EMBL/GenBank/DDBJ databases">
        <title>Genome Sequence of Arenibacter algicola Strain SMS7 Isolated from a culture of the Diatom Skeletonema marinoi.</title>
        <authorList>
            <person name="Topel M."/>
            <person name="Pinder M.I.M."/>
            <person name="Johansson O.N."/>
            <person name="Kourtchenko O."/>
            <person name="Godhe A."/>
            <person name="Clarke A.K."/>
        </authorList>
    </citation>
    <scope>NUCLEOTIDE SEQUENCE [LARGE SCALE GENOMIC DNA]</scope>
    <source>
        <strain evidence="3 4">SMS7</strain>
    </source>
</reference>
<dbReference type="Gene3D" id="3.40.50.300">
    <property type="entry name" value="P-loop containing nucleotide triphosphate hydrolases"/>
    <property type="match status" value="2"/>
</dbReference>
<dbReference type="SUPFAM" id="SSF52540">
    <property type="entry name" value="P-loop containing nucleoside triphosphate hydrolases"/>
    <property type="match status" value="2"/>
</dbReference>
<dbReference type="InterPro" id="IPR006935">
    <property type="entry name" value="Helicase/UvrB_N"/>
</dbReference>
<dbReference type="Pfam" id="PF19778">
    <property type="entry name" value="RE_endonuc"/>
    <property type="match status" value="1"/>
</dbReference>
<accession>A0A221UXR6</accession>
<dbReference type="GO" id="GO:0015668">
    <property type="term" value="F:type III site-specific deoxyribonuclease activity"/>
    <property type="evidence" value="ECO:0007669"/>
    <property type="project" value="InterPro"/>
</dbReference>
<evidence type="ECO:0000313" key="3">
    <source>
        <dbReference type="EMBL" id="ASO06033.1"/>
    </source>
</evidence>
<feature type="domain" description="Type III restriction enzyme C-terminal endonuclease" evidence="2">
    <location>
        <begin position="773"/>
        <end position="886"/>
    </location>
</feature>
<protein>
    <submittedName>
        <fullName evidence="3">Type III restriction enzyme, res subunit</fullName>
    </submittedName>
</protein>
<dbReference type="RefSeq" id="WP_093978628.1">
    <property type="nucleotide sequence ID" value="NZ_CP022515.1"/>
</dbReference>
<dbReference type="PANTHER" id="PTHR47396:SF1">
    <property type="entry name" value="ATP-DEPENDENT HELICASE IRC3-RELATED"/>
    <property type="match status" value="1"/>
</dbReference>
<sequence>MEIKLEELEYQQAAIKSVVNVFDGNNKNTFDNACFEGIRSNVCSLSKEQLAENIKSVIIENGIDEDTAKLSELQELTIEMETGTGKTLVYIKTVYELYKHYGFTKFIILVPSVAIRQGVLSAISTFEKQLEEIYGFTPKSFEYNSKKLNKVTNFIEEQHPQIMVMTLASFNSEDKILNQAKREDLFANIPFIEAIGRTNPIIIMDEPQEGMDTENSVNQIAKLNPLFKLRYSATHKVPVNKIYRLTPYDSYKDGLVKKIEVLTVTEKNDEATLKLELSETKNGKNLIQAKIKAWHQLASGKIEFKNTKWLKDGDNLGDVTNNPSYLKYKIERINKSLRTGKWSVSFTNGTEILEKQTSGNIQSVWALQLEWLILRHFTKKQKLKEQGIKCLSLIFIDRVSNYVSEDPTIKNLFIEKYKALYPEFHDNQEPTAEHIDAIQGFYFAQTGKGEFTDNENSMRKNSEVFDAILRDKKELLSYGDSIANRIEFIFSHSALGVGWDNPNIFNIATLSNSYSEIKKRQEIGRGLRICVNSEGQRVYDKLNVADDERINQLTVIPNETYETFVTQYQEEIKEVYGTSKAGAGMTHTHKGKPQNEVHFKRNPNDELNKAFKRFWRALAKKTNYSVGFDEEALIERSKEALNNINIADYEAEVSSRSIGTITEEGIEDEFGGKESYKLKAYFSALDLVEEISENTGLSYLTTFKIVDGITNHDHLAKNPPQYIHQASSLIKNIELEEMLRGLDYHLTDETFPFEFNDFVKQVDYSGYTETPKKGIWDKMLVDSHVEHQFALATDLDDEVVCFLKLPSYYKIQTPIGEYEPDFGIVMKRKSLRNGKESEFYFVIETKGTNDINNKKALKESEIYKIKCAVKHFATLGVEVHYKAPVKDYQYFKTKAQKDINALIEEA</sequence>
<feature type="domain" description="Helicase/UvrB N-terminal" evidence="1">
    <location>
        <begin position="6"/>
        <end position="235"/>
    </location>
</feature>
<evidence type="ECO:0000313" key="4">
    <source>
        <dbReference type="Proteomes" id="UP000204551"/>
    </source>
</evidence>
<dbReference type="EMBL" id="CP022515">
    <property type="protein sequence ID" value="ASO06033.1"/>
    <property type="molecule type" value="Genomic_DNA"/>
</dbReference>
<dbReference type="REBASE" id="199644">
    <property type="entry name" value="AalSMS7IP"/>
</dbReference>
<evidence type="ECO:0000259" key="1">
    <source>
        <dbReference type="Pfam" id="PF04851"/>
    </source>
</evidence>
<dbReference type="Proteomes" id="UP000204551">
    <property type="component" value="Chromosome"/>
</dbReference>
<dbReference type="GO" id="GO:0003677">
    <property type="term" value="F:DNA binding"/>
    <property type="evidence" value="ECO:0007669"/>
    <property type="project" value="InterPro"/>
</dbReference>
<dbReference type="Pfam" id="PF04851">
    <property type="entry name" value="ResIII"/>
    <property type="match status" value="1"/>
</dbReference>
<dbReference type="AlphaFoldDB" id="A0A221UXR6"/>
<name>A0A221UXR6_9FLAO</name>
<organism evidence="3 4">
    <name type="scientific">Arenibacter algicola</name>
    <dbReference type="NCBI Taxonomy" id="616991"/>
    <lineage>
        <taxon>Bacteria</taxon>
        <taxon>Pseudomonadati</taxon>
        <taxon>Bacteroidota</taxon>
        <taxon>Flavobacteriia</taxon>
        <taxon>Flavobacteriales</taxon>
        <taxon>Flavobacteriaceae</taxon>
        <taxon>Arenibacter</taxon>
    </lineage>
</organism>
<dbReference type="GO" id="GO:0005829">
    <property type="term" value="C:cytosol"/>
    <property type="evidence" value="ECO:0007669"/>
    <property type="project" value="TreeGrafter"/>
</dbReference>
<dbReference type="PANTHER" id="PTHR47396">
    <property type="entry name" value="TYPE I RESTRICTION ENZYME ECOKI R PROTEIN"/>
    <property type="match status" value="1"/>
</dbReference>
<gene>
    <name evidence="3" type="ORF">AREALGSMS7_02590</name>
</gene>
<evidence type="ECO:0000259" key="2">
    <source>
        <dbReference type="Pfam" id="PF19778"/>
    </source>
</evidence>
<proteinExistence type="predicted"/>
<dbReference type="KEGG" id="aalg:AREALGSMS7_02590"/>
<dbReference type="InterPro" id="IPR027417">
    <property type="entry name" value="P-loop_NTPase"/>
</dbReference>
<dbReference type="InterPro" id="IPR045572">
    <property type="entry name" value="RE_endonuc_C"/>
</dbReference>
<dbReference type="InterPro" id="IPR050742">
    <property type="entry name" value="Helicase_Restrict-Modif_Enz"/>
</dbReference>
<dbReference type="GO" id="GO:0005524">
    <property type="term" value="F:ATP binding"/>
    <property type="evidence" value="ECO:0007669"/>
    <property type="project" value="InterPro"/>
</dbReference>